<sequence>MEKALKELAGAIARWTDRSEIYETSVPGLTLFRHEAPTEPKSGLYEPSVCVITQGAKRVLLAGDDFVYNARHYLITSLHLPTVVQIIEASAEKPCLGLVLKLDLGEISQMMVEGNLPAPRTQPTSRGMAVGEMTPSLLGAFQRLVTLLDEGEHLPVLAPLYRREITYRLLVGDQGVRLRQIASAGSATRQVAGAIEWLKRNFTQPLRVDDLAAKAGMSRSTFHHHFRRMTGMSPLQYQKQLRLIEARRLMLTDHLDAAGAAFRVGYESPSQFSREYKRLFGAPPSRDVAGLRQRAAVPGDRRDGSAAA</sequence>
<dbReference type="Gene3D" id="1.10.10.60">
    <property type="entry name" value="Homeodomain-like"/>
    <property type="match status" value="1"/>
</dbReference>
<name>A0A1M4Z520_9BACT</name>
<dbReference type="OrthoDB" id="9802263at2"/>
<feature type="compositionally biased region" description="Basic and acidic residues" evidence="3">
    <location>
        <begin position="299"/>
        <end position="308"/>
    </location>
</feature>
<protein>
    <submittedName>
        <fullName evidence="5">Transcriptional regulator, AraC family</fullName>
    </submittedName>
</protein>
<keyword evidence="2" id="KW-0804">Transcription</keyword>
<dbReference type="InterPro" id="IPR009594">
    <property type="entry name" value="Tscrpt_reg_HTH_AraC_N"/>
</dbReference>
<dbReference type="EMBL" id="FQVB01000011">
    <property type="protein sequence ID" value="SHF13110.1"/>
    <property type="molecule type" value="Genomic_DNA"/>
</dbReference>
<dbReference type="STRING" id="1121391.SAMN02745206_01404"/>
<feature type="domain" description="HTH araC/xylS-type" evidence="4">
    <location>
        <begin position="192"/>
        <end position="290"/>
    </location>
</feature>
<reference evidence="6" key="1">
    <citation type="submission" date="2016-11" db="EMBL/GenBank/DDBJ databases">
        <authorList>
            <person name="Varghese N."/>
            <person name="Submissions S."/>
        </authorList>
    </citation>
    <scope>NUCLEOTIDE SEQUENCE [LARGE SCALE GENOMIC DNA]</scope>
    <source>
        <strain evidence="6">DSM 9756</strain>
    </source>
</reference>
<dbReference type="PANTHER" id="PTHR43436:SF1">
    <property type="entry name" value="TRANSCRIPTIONAL REGULATORY PROTEIN"/>
    <property type="match status" value="1"/>
</dbReference>
<dbReference type="GO" id="GO:0003700">
    <property type="term" value="F:DNA-binding transcription factor activity"/>
    <property type="evidence" value="ECO:0007669"/>
    <property type="project" value="InterPro"/>
</dbReference>
<dbReference type="GO" id="GO:0043565">
    <property type="term" value="F:sequence-specific DNA binding"/>
    <property type="evidence" value="ECO:0007669"/>
    <property type="project" value="InterPro"/>
</dbReference>
<dbReference type="AlphaFoldDB" id="A0A1M4Z520"/>
<evidence type="ECO:0000313" key="5">
    <source>
        <dbReference type="EMBL" id="SHF13110.1"/>
    </source>
</evidence>
<accession>A0A1M4Z520</accession>
<feature type="region of interest" description="Disordered" evidence="3">
    <location>
        <begin position="284"/>
        <end position="308"/>
    </location>
</feature>
<evidence type="ECO:0000256" key="3">
    <source>
        <dbReference type="SAM" id="MobiDB-lite"/>
    </source>
</evidence>
<evidence type="ECO:0000313" key="6">
    <source>
        <dbReference type="Proteomes" id="UP000184076"/>
    </source>
</evidence>
<evidence type="ECO:0000256" key="1">
    <source>
        <dbReference type="ARBA" id="ARBA00023015"/>
    </source>
</evidence>
<dbReference type="InterPro" id="IPR018060">
    <property type="entry name" value="HTH_AraC"/>
</dbReference>
<dbReference type="SUPFAM" id="SSF46689">
    <property type="entry name" value="Homeodomain-like"/>
    <property type="match status" value="2"/>
</dbReference>
<gene>
    <name evidence="5" type="ORF">SAMN02745206_01404</name>
</gene>
<evidence type="ECO:0000256" key="2">
    <source>
        <dbReference type="ARBA" id="ARBA00023163"/>
    </source>
</evidence>
<organism evidence="5 6">
    <name type="scientific">Desulfacinum infernum DSM 9756</name>
    <dbReference type="NCBI Taxonomy" id="1121391"/>
    <lineage>
        <taxon>Bacteria</taxon>
        <taxon>Pseudomonadati</taxon>
        <taxon>Thermodesulfobacteriota</taxon>
        <taxon>Syntrophobacteria</taxon>
        <taxon>Syntrophobacterales</taxon>
        <taxon>Syntrophobacteraceae</taxon>
        <taxon>Desulfacinum</taxon>
    </lineage>
</organism>
<dbReference type="SMART" id="SM00342">
    <property type="entry name" value="HTH_ARAC"/>
    <property type="match status" value="1"/>
</dbReference>
<dbReference type="Proteomes" id="UP000184076">
    <property type="component" value="Unassembled WGS sequence"/>
</dbReference>
<dbReference type="Pfam" id="PF12833">
    <property type="entry name" value="HTH_18"/>
    <property type="match status" value="1"/>
</dbReference>
<proteinExistence type="predicted"/>
<keyword evidence="1" id="KW-0805">Transcription regulation</keyword>
<dbReference type="PROSITE" id="PS01124">
    <property type="entry name" value="HTH_ARAC_FAMILY_2"/>
    <property type="match status" value="1"/>
</dbReference>
<dbReference type="Pfam" id="PF06719">
    <property type="entry name" value="AraC_N"/>
    <property type="match status" value="1"/>
</dbReference>
<dbReference type="PANTHER" id="PTHR43436">
    <property type="entry name" value="ARAC-FAMILY TRANSCRIPTIONAL REGULATOR"/>
    <property type="match status" value="1"/>
</dbReference>
<evidence type="ECO:0000259" key="4">
    <source>
        <dbReference type="PROSITE" id="PS01124"/>
    </source>
</evidence>
<keyword evidence="6" id="KW-1185">Reference proteome</keyword>
<dbReference type="InterPro" id="IPR009057">
    <property type="entry name" value="Homeodomain-like_sf"/>
</dbReference>
<dbReference type="RefSeq" id="WP_073038278.1">
    <property type="nucleotide sequence ID" value="NZ_FQVB01000011.1"/>
</dbReference>